<evidence type="ECO:0000313" key="1">
    <source>
        <dbReference type="EMBL" id="KKL29022.1"/>
    </source>
</evidence>
<comment type="caution">
    <text evidence="1">The sequence shown here is derived from an EMBL/GenBank/DDBJ whole genome shotgun (WGS) entry which is preliminary data.</text>
</comment>
<organism evidence="1">
    <name type="scientific">marine sediment metagenome</name>
    <dbReference type="NCBI Taxonomy" id="412755"/>
    <lineage>
        <taxon>unclassified sequences</taxon>
        <taxon>metagenomes</taxon>
        <taxon>ecological metagenomes</taxon>
    </lineage>
</organism>
<accession>A0A0F9CRF3</accession>
<reference evidence="1" key="1">
    <citation type="journal article" date="2015" name="Nature">
        <title>Complex archaea that bridge the gap between prokaryotes and eukaryotes.</title>
        <authorList>
            <person name="Spang A."/>
            <person name="Saw J.H."/>
            <person name="Jorgensen S.L."/>
            <person name="Zaremba-Niedzwiedzka K."/>
            <person name="Martijn J."/>
            <person name="Lind A.E."/>
            <person name="van Eijk R."/>
            <person name="Schleper C."/>
            <person name="Guy L."/>
            <person name="Ettema T.J."/>
        </authorList>
    </citation>
    <scope>NUCLEOTIDE SEQUENCE</scope>
</reference>
<dbReference type="EMBL" id="LAZR01034887">
    <property type="protein sequence ID" value="KKL29022.1"/>
    <property type="molecule type" value="Genomic_DNA"/>
</dbReference>
<proteinExistence type="predicted"/>
<name>A0A0F9CRF3_9ZZZZ</name>
<feature type="non-terminal residue" evidence="1">
    <location>
        <position position="115"/>
    </location>
</feature>
<dbReference type="AlphaFoldDB" id="A0A0F9CRF3"/>
<sequence length="115" mass="12800">MKEATKRQSSVVEMIEVELDKKRMLNFDLNALSSAEKTIFTVFTKKCAARKSPFQKSWISMPFVLSSIASIPATASSAASTVYTNRCQANLKIILPFQNPTAINRYIPSYLACTV</sequence>
<protein>
    <submittedName>
        <fullName evidence="1">Uncharacterized protein</fullName>
    </submittedName>
</protein>
<gene>
    <name evidence="1" type="ORF">LCGC14_2369270</name>
</gene>